<accession>A0ABY4YJ73</accession>
<evidence type="ECO:0000256" key="1">
    <source>
        <dbReference type="ARBA" id="ARBA00010169"/>
    </source>
</evidence>
<name>A0ABY4YJ73_9MICO</name>
<proteinExistence type="inferred from homology"/>
<dbReference type="Pfam" id="PF03091">
    <property type="entry name" value="CutA1"/>
    <property type="match status" value="1"/>
</dbReference>
<organism evidence="2 3">
    <name type="scientific">Ornithinimicrobium cryptoxanthini</name>
    <dbReference type="NCBI Taxonomy" id="2934161"/>
    <lineage>
        <taxon>Bacteria</taxon>
        <taxon>Bacillati</taxon>
        <taxon>Actinomycetota</taxon>
        <taxon>Actinomycetes</taxon>
        <taxon>Micrococcales</taxon>
        <taxon>Ornithinimicrobiaceae</taxon>
        <taxon>Ornithinimicrobium</taxon>
    </lineage>
</organism>
<dbReference type="InterPro" id="IPR011322">
    <property type="entry name" value="N-reg_PII-like_a/b"/>
</dbReference>
<gene>
    <name evidence="2" type="ORF">NF557_01100</name>
</gene>
<evidence type="ECO:0000313" key="3">
    <source>
        <dbReference type="Proteomes" id="UP001056535"/>
    </source>
</evidence>
<reference evidence="2" key="1">
    <citation type="submission" date="2022-06" db="EMBL/GenBank/DDBJ databases">
        <title>Ornithinimicrobium JY.X270.</title>
        <authorList>
            <person name="Huang Y."/>
        </authorList>
    </citation>
    <scope>NUCLEOTIDE SEQUENCE</scope>
    <source>
        <strain evidence="2">JY.X270</strain>
    </source>
</reference>
<dbReference type="PANTHER" id="PTHR23419">
    <property type="entry name" value="DIVALENT CATION TOLERANCE CUTA-RELATED"/>
    <property type="match status" value="1"/>
</dbReference>
<dbReference type="InterPro" id="IPR015867">
    <property type="entry name" value="N-reg_PII/ATP_PRibTrfase_C"/>
</dbReference>
<dbReference type="Proteomes" id="UP001056535">
    <property type="component" value="Chromosome"/>
</dbReference>
<protein>
    <submittedName>
        <fullName evidence="2">Divalent-cation tolerance protein CutA</fullName>
    </submittedName>
</protein>
<dbReference type="InterPro" id="IPR004323">
    <property type="entry name" value="Ion_tolerance_CutA"/>
</dbReference>
<dbReference type="EMBL" id="CP099490">
    <property type="protein sequence ID" value="USQ76560.1"/>
    <property type="molecule type" value="Genomic_DNA"/>
</dbReference>
<dbReference type="SUPFAM" id="SSF54913">
    <property type="entry name" value="GlnB-like"/>
    <property type="match status" value="1"/>
</dbReference>
<comment type="similarity">
    <text evidence="1">Belongs to the CutA family.</text>
</comment>
<dbReference type="Gene3D" id="3.30.70.120">
    <property type="match status" value="1"/>
</dbReference>
<dbReference type="RefSeq" id="WP_252621264.1">
    <property type="nucleotide sequence ID" value="NZ_CP099490.1"/>
</dbReference>
<dbReference type="PANTHER" id="PTHR23419:SF8">
    <property type="entry name" value="FI09726P"/>
    <property type="match status" value="1"/>
</dbReference>
<keyword evidence="3" id="KW-1185">Reference proteome</keyword>
<evidence type="ECO:0000313" key="2">
    <source>
        <dbReference type="EMBL" id="USQ76560.1"/>
    </source>
</evidence>
<sequence>MSDRNPLLEEVGTSPLVEIRVSAPDAEAAHAMAKEIVGANLAACVQCLGPMTSVYSWKGEVHQATEWLLLIKTTADMFQSVSDLVMKRHRYAVPEIVAVPVSHALSSYSAWVRDSVLSPSERGR</sequence>